<feature type="compositionally biased region" description="Basic and acidic residues" evidence="1">
    <location>
        <begin position="17"/>
        <end position="36"/>
    </location>
</feature>
<feature type="transmembrane region" description="Helical" evidence="2">
    <location>
        <begin position="374"/>
        <end position="398"/>
    </location>
</feature>
<feature type="compositionally biased region" description="Low complexity" evidence="1">
    <location>
        <begin position="126"/>
        <end position="138"/>
    </location>
</feature>
<evidence type="ECO:0000256" key="1">
    <source>
        <dbReference type="SAM" id="MobiDB-lite"/>
    </source>
</evidence>
<sequence>MDDDAFSFRVSRPTSLKSERRSSWKSRPGDKRDSLRLEVRESLRAERRRRNSLNSITPTSGLEFLVRRGVEGFHRPPSPIYDDEGNLLPPRSPPDPQRHHAARGPRRPHAREVGSRQRFRGRRPQRAFPSDGPAARAALPHHRPDALRRRRAPAPHLPLLPRPAHARLRARALRGPQALASQFAGVCQVCHYMPDEEAKETTPALILQPGSQPLTSKCFRCSVQNHDLHVGDAVVLANAGRAWICRWCGWPVVGGTHSWASEQFHGDCYDRYYRVLWCFLMFGFAQFSVGVVAGALSLAYFRQDLVVFVPSVINFVLLWVCMAFLVLRGNYVRTYHWVALVELIILGLWIPPLYMVGKNLEVHLASPIRAATIAALVFFTVNMLFRLLNCIGNILLMFEYNMTKHYMPEIPLRRRMLNYLITGLIYWTYPQCVEQKYPPDFN</sequence>
<comment type="caution">
    <text evidence="3">The sequence shown here is derived from an EMBL/GenBank/DDBJ whole genome shotgun (WGS) entry which is preliminary data.</text>
</comment>
<name>A0ABR1W3Y4_9PEZI</name>
<evidence type="ECO:0000256" key="2">
    <source>
        <dbReference type="SAM" id="Phobius"/>
    </source>
</evidence>
<feature type="transmembrane region" description="Helical" evidence="2">
    <location>
        <begin position="275"/>
        <end position="301"/>
    </location>
</feature>
<dbReference type="Proteomes" id="UP001446871">
    <property type="component" value="Unassembled WGS sequence"/>
</dbReference>
<feature type="transmembrane region" description="Helical" evidence="2">
    <location>
        <begin position="334"/>
        <end position="354"/>
    </location>
</feature>
<protein>
    <submittedName>
        <fullName evidence="3">Uncharacterized protein</fullName>
    </submittedName>
</protein>
<feature type="region of interest" description="Disordered" evidence="1">
    <location>
        <begin position="1"/>
        <end position="36"/>
    </location>
</feature>
<feature type="compositionally biased region" description="Basic residues" evidence="1">
    <location>
        <begin position="99"/>
        <end position="109"/>
    </location>
</feature>
<evidence type="ECO:0000313" key="3">
    <source>
        <dbReference type="EMBL" id="KAK8076879.1"/>
    </source>
</evidence>
<feature type="region of interest" description="Disordered" evidence="1">
    <location>
        <begin position="75"/>
        <end position="145"/>
    </location>
</feature>
<proteinExistence type="predicted"/>
<organism evidence="3 4">
    <name type="scientific">Apiospora saccharicola</name>
    <dbReference type="NCBI Taxonomy" id="335842"/>
    <lineage>
        <taxon>Eukaryota</taxon>
        <taxon>Fungi</taxon>
        <taxon>Dikarya</taxon>
        <taxon>Ascomycota</taxon>
        <taxon>Pezizomycotina</taxon>
        <taxon>Sordariomycetes</taxon>
        <taxon>Xylariomycetidae</taxon>
        <taxon>Amphisphaeriales</taxon>
        <taxon>Apiosporaceae</taxon>
        <taxon>Apiospora</taxon>
    </lineage>
</organism>
<gene>
    <name evidence="3" type="ORF">PG996_003049</name>
</gene>
<keyword evidence="2" id="KW-0472">Membrane</keyword>
<feature type="transmembrane region" description="Helical" evidence="2">
    <location>
        <begin position="307"/>
        <end position="327"/>
    </location>
</feature>
<dbReference type="EMBL" id="JAQQWM010000002">
    <property type="protein sequence ID" value="KAK8076879.1"/>
    <property type="molecule type" value="Genomic_DNA"/>
</dbReference>
<keyword evidence="2" id="KW-0812">Transmembrane</keyword>
<keyword evidence="2" id="KW-1133">Transmembrane helix</keyword>
<evidence type="ECO:0000313" key="4">
    <source>
        <dbReference type="Proteomes" id="UP001446871"/>
    </source>
</evidence>
<accession>A0ABR1W3Y4</accession>
<reference evidence="3 4" key="1">
    <citation type="submission" date="2023-01" db="EMBL/GenBank/DDBJ databases">
        <title>Analysis of 21 Apiospora genomes using comparative genomics revels a genus with tremendous synthesis potential of carbohydrate active enzymes and secondary metabolites.</title>
        <authorList>
            <person name="Sorensen T."/>
        </authorList>
    </citation>
    <scope>NUCLEOTIDE SEQUENCE [LARGE SCALE GENOMIC DNA]</scope>
    <source>
        <strain evidence="3 4">CBS 83171</strain>
    </source>
</reference>
<keyword evidence="4" id="KW-1185">Reference proteome</keyword>